<dbReference type="Gene3D" id="3.40.50.720">
    <property type="entry name" value="NAD(P)-binding Rossmann-like Domain"/>
    <property type="match status" value="1"/>
</dbReference>
<dbReference type="GO" id="GO:0006813">
    <property type="term" value="P:potassium ion transport"/>
    <property type="evidence" value="ECO:0007669"/>
    <property type="project" value="InterPro"/>
</dbReference>
<dbReference type="OrthoDB" id="9776294at2"/>
<dbReference type="AlphaFoldDB" id="A0A552VBF0"/>
<dbReference type="InterPro" id="IPR036721">
    <property type="entry name" value="RCK_C_sf"/>
</dbReference>
<dbReference type="InterPro" id="IPR050721">
    <property type="entry name" value="Trk_Ktr_HKT_K-transport"/>
</dbReference>
<dbReference type="Pfam" id="PF02080">
    <property type="entry name" value="TrkA_C"/>
    <property type="match status" value="1"/>
</dbReference>
<dbReference type="Pfam" id="PF02254">
    <property type="entry name" value="TrkA_N"/>
    <property type="match status" value="1"/>
</dbReference>
<feature type="domain" description="RCK N-terminal" evidence="1">
    <location>
        <begin position="1"/>
        <end position="117"/>
    </location>
</feature>
<evidence type="ECO:0000313" key="3">
    <source>
        <dbReference type="EMBL" id="TRW27749.1"/>
    </source>
</evidence>
<dbReference type="PANTHER" id="PTHR43833">
    <property type="entry name" value="POTASSIUM CHANNEL PROTEIN 2-RELATED-RELATED"/>
    <property type="match status" value="1"/>
</dbReference>
<organism evidence="3 4">
    <name type="scientific">Criibacterium bergeronii</name>
    <dbReference type="NCBI Taxonomy" id="1871336"/>
    <lineage>
        <taxon>Bacteria</taxon>
        <taxon>Bacillati</taxon>
        <taxon>Bacillota</taxon>
        <taxon>Clostridia</taxon>
        <taxon>Peptostreptococcales</taxon>
        <taxon>Filifactoraceae</taxon>
        <taxon>Criibacterium</taxon>
    </lineage>
</organism>
<dbReference type="GO" id="GO:0008324">
    <property type="term" value="F:monoatomic cation transmembrane transporter activity"/>
    <property type="evidence" value="ECO:0007669"/>
    <property type="project" value="InterPro"/>
</dbReference>
<dbReference type="SUPFAM" id="SSF51735">
    <property type="entry name" value="NAD(P)-binding Rossmann-fold domains"/>
    <property type="match status" value="1"/>
</dbReference>
<feature type="domain" description="RCK C-terminal" evidence="2">
    <location>
        <begin position="133"/>
        <end position="214"/>
    </location>
</feature>
<evidence type="ECO:0000313" key="4">
    <source>
        <dbReference type="Proteomes" id="UP000319424"/>
    </source>
</evidence>
<dbReference type="Proteomes" id="UP000319424">
    <property type="component" value="Unassembled WGS sequence"/>
</dbReference>
<dbReference type="SUPFAM" id="SSF116726">
    <property type="entry name" value="TrkA C-terminal domain-like"/>
    <property type="match status" value="1"/>
</dbReference>
<dbReference type="PROSITE" id="PS51201">
    <property type="entry name" value="RCK_N"/>
    <property type="match status" value="1"/>
</dbReference>
<name>A0A552VBF0_9FIRM</name>
<dbReference type="Gene3D" id="3.30.70.1450">
    <property type="entry name" value="Regulator of K+ conductance, C-terminal domain"/>
    <property type="match status" value="1"/>
</dbReference>
<dbReference type="PROSITE" id="PS51202">
    <property type="entry name" value="RCK_C"/>
    <property type="match status" value="1"/>
</dbReference>
<sequence>MKNFAVIGCGRFGRAVARTLYKLGYDVLAVDSDKEVIQQIRDEVTTAVTAEIDENVFRKIGVGECDVAVISIGSDIEASVIATIVVKELGVPYVVCKSGNEIQEKILYKIGADTVVTPEREMGQKVAQSLVSKNFIEKLNLGPDYTVADLSVPKKWVGKSIIDLDVRKNYRVSIIAIRKDGLVDTMPRPELVLEEDWKLILIGKTIDIDKIGEM</sequence>
<proteinExistence type="predicted"/>
<evidence type="ECO:0000259" key="2">
    <source>
        <dbReference type="PROSITE" id="PS51202"/>
    </source>
</evidence>
<dbReference type="PANTHER" id="PTHR43833:SF7">
    <property type="entry name" value="KTR SYSTEM POTASSIUM UPTAKE PROTEIN C"/>
    <property type="match status" value="1"/>
</dbReference>
<accession>A0A552VBF0</accession>
<dbReference type="InterPro" id="IPR036291">
    <property type="entry name" value="NAD(P)-bd_dom_sf"/>
</dbReference>
<gene>
    <name evidence="3" type="ORF">FL857_04050</name>
</gene>
<dbReference type="InterPro" id="IPR006037">
    <property type="entry name" value="RCK_C"/>
</dbReference>
<dbReference type="EMBL" id="VJXW01000004">
    <property type="protein sequence ID" value="TRW27749.1"/>
    <property type="molecule type" value="Genomic_DNA"/>
</dbReference>
<comment type="caution">
    <text evidence="3">The sequence shown here is derived from an EMBL/GenBank/DDBJ whole genome shotgun (WGS) entry which is preliminary data.</text>
</comment>
<reference evidence="3 4" key="1">
    <citation type="submission" date="2019-07" db="EMBL/GenBank/DDBJ databases">
        <title>Criibacterium bergeronii gen. nov., sp. nov. isolated from human clinical samples.</title>
        <authorList>
            <person name="Maheux A.F."/>
            <person name="Boudreau D.K."/>
            <person name="Berube E."/>
            <person name="Brodeur S."/>
            <person name="Bernard K.A."/>
            <person name="Abed J.Y."/>
            <person name="Ducrey E."/>
            <person name="Guay E.F."/>
            <person name="Raymond F."/>
            <person name="Corbeil J."/>
            <person name="Domingo M.-C."/>
            <person name="Roy P.H."/>
            <person name="Boissinot M."/>
            <person name="Tocheva E.I."/>
            <person name="Omar R.F."/>
        </authorList>
    </citation>
    <scope>NUCLEOTIDE SEQUENCE [LARGE SCALE GENOMIC DNA]</scope>
    <source>
        <strain evidence="3 4">CCRI-24246</strain>
    </source>
</reference>
<evidence type="ECO:0000259" key="1">
    <source>
        <dbReference type="PROSITE" id="PS51201"/>
    </source>
</evidence>
<dbReference type="InterPro" id="IPR003148">
    <property type="entry name" value="RCK_N"/>
</dbReference>
<dbReference type="RefSeq" id="WP_144015812.1">
    <property type="nucleotide sequence ID" value="NZ_VJXW01000004.1"/>
</dbReference>
<protein>
    <submittedName>
        <fullName evidence="3">TrkA family potassium uptake protein</fullName>
    </submittedName>
</protein>